<dbReference type="GO" id="GO:0008757">
    <property type="term" value="F:S-adenosylmethionine-dependent methyltransferase activity"/>
    <property type="evidence" value="ECO:0007669"/>
    <property type="project" value="TreeGrafter"/>
</dbReference>
<dbReference type="GO" id="GO:0008171">
    <property type="term" value="F:O-methyltransferase activity"/>
    <property type="evidence" value="ECO:0007669"/>
    <property type="project" value="InterPro"/>
</dbReference>
<dbReference type="GO" id="GO:0032259">
    <property type="term" value="P:methylation"/>
    <property type="evidence" value="ECO:0007669"/>
    <property type="project" value="UniProtKB-KW"/>
</dbReference>
<organism evidence="4 5">
    <name type="scientific">Paraburkholderia antibiotica</name>
    <dbReference type="NCBI Taxonomy" id="2728839"/>
    <lineage>
        <taxon>Bacteria</taxon>
        <taxon>Pseudomonadati</taxon>
        <taxon>Pseudomonadota</taxon>
        <taxon>Betaproteobacteria</taxon>
        <taxon>Burkholderiales</taxon>
        <taxon>Burkholderiaceae</taxon>
        <taxon>Paraburkholderia</taxon>
    </lineage>
</organism>
<evidence type="ECO:0000313" key="4">
    <source>
        <dbReference type="EMBL" id="NML32689.1"/>
    </source>
</evidence>
<comment type="caution">
    <text evidence="4">The sequence shown here is derived from an EMBL/GenBank/DDBJ whole genome shotgun (WGS) entry which is preliminary data.</text>
</comment>
<keyword evidence="2 4" id="KW-0808">Transferase</keyword>
<keyword evidence="3" id="KW-0949">S-adenosyl-L-methionine</keyword>
<gene>
    <name evidence="4" type="ORF">HHL14_17820</name>
</gene>
<evidence type="ECO:0000256" key="1">
    <source>
        <dbReference type="ARBA" id="ARBA00022603"/>
    </source>
</evidence>
<evidence type="ECO:0000256" key="3">
    <source>
        <dbReference type="ARBA" id="ARBA00022691"/>
    </source>
</evidence>
<dbReference type="RefSeq" id="WP_169498941.1">
    <property type="nucleotide sequence ID" value="NZ_JABBFZ010000010.1"/>
</dbReference>
<keyword evidence="1 4" id="KW-0489">Methyltransferase</keyword>
<name>A0A7X9X7V0_9BURK</name>
<dbReference type="InterPro" id="IPR050362">
    <property type="entry name" value="Cation-dep_OMT"/>
</dbReference>
<protein>
    <submittedName>
        <fullName evidence="4">O-methyltransferase</fullName>
    </submittedName>
</protein>
<evidence type="ECO:0000313" key="5">
    <source>
        <dbReference type="Proteomes" id="UP000583127"/>
    </source>
</evidence>
<dbReference type="Gene3D" id="3.40.50.150">
    <property type="entry name" value="Vaccinia Virus protein VP39"/>
    <property type="match status" value="1"/>
</dbReference>
<dbReference type="SUPFAM" id="SSF53335">
    <property type="entry name" value="S-adenosyl-L-methionine-dependent methyltransferases"/>
    <property type="match status" value="1"/>
</dbReference>
<evidence type="ECO:0000256" key="2">
    <source>
        <dbReference type="ARBA" id="ARBA00022679"/>
    </source>
</evidence>
<accession>A0A7X9X7V0</accession>
<dbReference type="InterPro" id="IPR002935">
    <property type="entry name" value="SAM_O-MeTrfase"/>
</dbReference>
<sequence length="222" mass="23783">MNQPQWNAMDDLLASYLLEPDAVLDAALAASAAANLPAINVAPNQGKLLHLLAKLRGARRILEVGTLGGYSTIWLARALPADGQLISLEANPDNAAVARANLERASLAGIASVVIGAAAQTLERFVVEGVEPFDMIFLDADKKNYPEYLRLSLLLSRPGTLIVGDNVIRRGQIADRASDDPDVIGLHEFFRQLAQNPRLDSTALQTVGSKGWDGFSMTLVDA</sequence>
<dbReference type="PROSITE" id="PS51682">
    <property type="entry name" value="SAM_OMT_I"/>
    <property type="match status" value="1"/>
</dbReference>
<dbReference type="EMBL" id="JABBFZ010000010">
    <property type="protein sequence ID" value="NML32689.1"/>
    <property type="molecule type" value="Genomic_DNA"/>
</dbReference>
<reference evidence="4 5" key="1">
    <citation type="submission" date="2020-04" db="EMBL/GenBank/DDBJ databases">
        <title>Paraburkholderia sp. G-4-1-8 isolated from soil.</title>
        <authorList>
            <person name="Dahal R.H."/>
        </authorList>
    </citation>
    <scope>NUCLEOTIDE SEQUENCE [LARGE SCALE GENOMIC DNA]</scope>
    <source>
        <strain evidence="4 5">G-4-1-8</strain>
    </source>
</reference>
<dbReference type="PANTHER" id="PTHR10509:SF14">
    <property type="entry name" value="CAFFEOYL-COA O-METHYLTRANSFERASE 3-RELATED"/>
    <property type="match status" value="1"/>
</dbReference>
<dbReference type="Pfam" id="PF01596">
    <property type="entry name" value="Methyltransf_3"/>
    <property type="match status" value="1"/>
</dbReference>
<dbReference type="Proteomes" id="UP000583127">
    <property type="component" value="Unassembled WGS sequence"/>
</dbReference>
<proteinExistence type="predicted"/>
<dbReference type="InterPro" id="IPR029063">
    <property type="entry name" value="SAM-dependent_MTases_sf"/>
</dbReference>
<dbReference type="AlphaFoldDB" id="A0A7X9X7V0"/>
<dbReference type="PANTHER" id="PTHR10509">
    <property type="entry name" value="O-METHYLTRANSFERASE-RELATED"/>
    <property type="match status" value="1"/>
</dbReference>
<dbReference type="CDD" id="cd02440">
    <property type="entry name" value="AdoMet_MTases"/>
    <property type="match status" value="1"/>
</dbReference>
<keyword evidence="5" id="KW-1185">Reference proteome</keyword>